<proteinExistence type="predicted"/>
<dbReference type="AlphaFoldDB" id="A0A7X0M4M3"/>
<evidence type="ECO:0000313" key="2">
    <source>
        <dbReference type="EMBL" id="MBB6471783.1"/>
    </source>
</evidence>
<gene>
    <name evidence="2" type="ORF">BJ992_001214</name>
</gene>
<protein>
    <recommendedName>
        <fullName evidence="4">DUF4367 domain-containing protein</fullName>
    </recommendedName>
</protein>
<dbReference type="Proteomes" id="UP000555564">
    <property type="component" value="Unassembled WGS sequence"/>
</dbReference>
<dbReference type="RefSeq" id="WP_184978947.1">
    <property type="nucleotide sequence ID" value="NZ_JACHIU010000001.1"/>
</dbReference>
<feature type="transmembrane region" description="Helical" evidence="1">
    <location>
        <begin position="56"/>
        <end position="73"/>
    </location>
</feature>
<name>A0A7X0M4M3_9ACTN</name>
<dbReference type="EMBL" id="JACHIU010000001">
    <property type="protein sequence ID" value="MBB6471783.1"/>
    <property type="molecule type" value="Genomic_DNA"/>
</dbReference>
<sequence>MGSHDDLEAALRELGEHVGPSAPPTDGVARAVRARLEAEPAAGAPAGRWWRPRGRWIAAVVAALLAVLLGFTPQGQAAVERVLRFAGIELHIGDPGPLPSGVPRALPGEKRVTLAEAREAVPFEFLVPAALGDPADVRVADGGRVVSMFWPGIRLDAYAGVLDVLWRKDVGAPFPEEVTVGTSHGWWVRAPHGLTYLSRDGIGSKDLARVAGPTLVWQRDQAGYRLEGLPELARAREIAMSLR</sequence>
<keyword evidence="1" id="KW-1133">Transmembrane helix</keyword>
<evidence type="ECO:0000256" key="1">
    <source>
        <dbReference type="SAM" id="Phobius"/>
    </source>
</evidence>
<accession>A0A7X0M4M3</accession>
<evidence type="ECO:0000313" key="3">
    <source>
        <dbReference type="Proteomes" id="UP000555564"/>
    </source>
</evidence>
<keyword evidence="3" id="KW-1185">Reference proteome</keyword>
<organism evidence="2 3">
    <name type="scientific">Sphaerisporangium rubeum</name>
    <dbReference type="NCBI Taxonomy" id="321317"/>
    <lineage>
        <taxon>Bacteria</taxon>
        <taxon>Bacillati</taxon>
        <taxon>Actinomycetota</taxon>
        <taxon>Actinomycetes</taxon>
        <taxon>Streptosporangiales</taxon>
        <taxon>Streptosporangiaceae</taxon>
        <taxon>Sphaerisporangium</taxon>
    </lineage>
</organism>
<keyword evidence="1" id="KW-0812">Transmembrane</keyword>
<keyword evidence="1" id="KW-0472">Membrane</keyword>
<reference evidence="2 3" key="1">
    <citation type="submission" date="2020-08" db="EMBL/GenBank/DDBJ databases">
        <title>Sequencing the genomes of 1000 actinobacteria strains.</title>
        <authorList>
            <person name="Klenk H.-P."/>
        </authorList>
    </citation>
    <scope>NUCLEOTIDE SEQUENCE [LARGE SCALE GENOMIC DNA]</scope>
    <source>
        <strain evidence="2 3">DSM 44936</strain>
    </source>
</reference>
<comment type="caution">
    <text evidence="2">The sequence shown here is derived from an EMBL/GenBank/DDBJ whole genome shotgun (WGS) entry which is preliminary data.</text>
</comment>
<evidence type="ECO:0008006" key="4">
    <source>
        <dbReference type="Google" id="ProtNLM"/>
    </source>
</evidence>